<name>A0A059FFY7_9PROT</name>
<evidence type="ECO:0000313" key="5">
    <source>
        <dbReference type="EMBL" id="KCZ89535.1"/>
    </source>
</evidence>
<dbReference type="STRING" id="1280952.HJA_04767"/>
<dbReference type="EMBL" id="ARYJ01000003">
    <property type="protein sequence ID" value="KCZ89535.1"/>
    <property type="molecule type" value="Genomic_DNA"/>
</dbReference>
<feature type="region of interest" description="Disordered" evidence="3">
    <location>
        <begin position="1"/>
        <end position="42"/>
    </location>
</feature>
<sequence>MARNHGRRRNAQGRQGRPQDGSPPQGHRPGPRHPNKGHTNDDSGVWIWGIHAVEAALGNPERKLIELLATENAAARLPADAPKPHIVTARDIDTRLPPGSVHQGLALRAEPLDPVALEDLIHEGVDRIVVLDQVSDPHNLGAIYRSAAAFGFGGLVLQTRNAPPITGIVAKSAVGAIETVAEARVVNISRALEQLGEAGYHTVGLAGEGEADIAQAVKGAGKLAIVLGAEGPGLRPGVAKACAELARIPISATMESLNVSNAAAIAFYEAARNSFPGD</sequence>
<evidence type="ECO:0000256" key="1">
    <source>
        <dbReference type="ARBA" id="ARBA00022603"/>
    </source>
</evidence>
<evidence type="ECO:0000259" key="4">
    <source>
        <dbReference type="SMART" id="SM00967"/>
    </source>
</evidence>
<dbReference type="InterPro" id="IPR029026">
    <property type="entry name" value="tRNA_m1G_MTases_N"/>
</dbReference>
<dbReference type="AlphaFoldDB" id="A0A059FFY7"/>
<dbReference type="SMART" id="SM00967">
    <property type="entry name" value="SpoU_sub_bind"/>
    <property type="match status" value="1"/>
</dbReference>
<evidence type="ECO:0000313" key="6">
    <source>
        <dbReference type="Proteomes" id="UP000024816"/>
    </source>
</evidence>
<dbReference type="InterPro" id="IPR013123">
    <property type="entry name" value="SpoU_subst-bd"/>
</dbReference>
<reference evidence="5 6" key="1">
    <citation type="journal article" date="2014" name="Antonie Van Leeuwenhoek">
        <title>Hyphomonas beringensis sp. nov. and Hyphomonas chukchiensis sp. nov., isolated from surface seawater of the Bering Sea and Chukchi Sea.</title>
        <authorList>
            <person name="Li C."/>
            <person name="Lai Q."/>
            <person name="Li G."/>
            <person name="Dong C."/>
            <person name="Wang J."/>
            <person name="Liao Y."/>
            <person name="Shao Z."/>
        </authorList>
    </citation>
    <scope>NUCLEOTIDE SEQUENCE [LARGE SCALE GENOMIC DNA]</scope>
    <source>
        <strain evidence="5 6">VP2</strain>
    </source>
</reference>
<dbReference type="OrthoDB" id="9785673at2"/>
<feature type="compositionally biased region" description="Basic residues" evidence="3">
    <location>
        <begin position="1"/>
        <end position="11"/>
    </location>
</feature>
<keyword evidence="6" id="KW-1185">Reference proteome</keyword>
<dbReference type="InterPro" id="IPR029028">
    <property type="entry name" value="Alpha/beta_knot_MTases"/>
</dbReference>
<gene>
    <name evidence="5" type="ORF">HJA_04767</name>
</gene>
<dbReference type="Pfam" id="PF00588">
    <property type="entry name" value="SpoU_methylase"/>
    <property type="match status" value="1"/>
</dbReference>
<organism evidence="5 6">
    <name type="scientific">Hyphomonas jannaschiana VP2</name>
    <dbReference type="NCBI Taxonomy" id="1280952"/>
    <lineage>
        <taxon>Bacteria</taxon>
        <taxon>Pseudomonadati</taxon>
        <taxon>Pseudomonadota</taxon>
        <taxon>Alphaproteobacteria</taxon>
        <taxon>Hyphomonadales</taxon>
        <taxon>Hyphomonadaceae</taxon>
        <taxon>Hyphomonas</taxon>
    </lineage>
</organism>
<dbReference type="Gene3D" id="3.30.1330.30">
    <property type="match status" value="1"/>
</dbReference>
<dbReference type="GO" id="GO:0003723">
    <property type="term" value="F:RNA binding"/>
    <property type="evidence" value="ECO:0007669"/>
    <property type="project" value="InterPro"/>
</dbReference>
<comment type="caution">
    <text evidence="5">The sequence shown here is derived from an EMBL/GenBank/DDBJ whole genome shotgun (WGS) entry which is preliminary data.</text>
</comment>
<dbReference type="CDD" id="cd18103">
    <property type="entry name" value="SpoU-like_RlmB"/>
    <property type="match status" value="1"/>
</dbReference>
<keyword evidence="2 5" id="KW-0808">Transferase</keyword>
<dbReference type="GO" id="GO:0008173">
    <property type="term" value="F:RNA methyltransferase activity"/>
    <property type="evidence" value="ECO:0007669"/>
    <property type="project" value="InterPro"/>
</dbReference>
<keyword evidence="1 5" id="KW-0489">Methyltransferase</keyword>
<dbReference type="SUPFAM" id="SSF75217">
    <property type="entry name" value="alpha/beta knot"/>
    <property type="match status" value="1"/>
</dbReference>
<dbReference type="Gene3D" id="3.40.1280.10">
    <property type="match status" value="1"/>
</dbReference>
<dbReference type="InterPro" id="IPR004441">
    <property type="entry name" value="rRNA_MeTrfase_TrmH"/>
</dbReference>
<dbReference type="RefSeq" id="WP_035579044.1">
    <property type="nucleotide sequence ID" value="NZ_ARYJ01000003.1"/>
</dbReference>
<accession>A0A059FFY7</accession>
<dbReference type="InterPro" id="IPR001537">
    <property type="entry name" value="SpoU_MeTrfase"/>
</dbReference>
<dbReference type="SUPFAM" id="SSF55315">
    <property type="entry name" value="L30e-like"/>
    <property type="match status" value="1"/>
</dbReference>
<dbReference type="PANTHER" id="PTHR46429">
    <property type="entry name" value="23S RRNA (GUANOSINE-2'-O-)-METHYLTRANSFERASE RLMB"/>
    <property type="match status" value="1"/>
</dbReference>
<dbReference type="GO" id="GO:0032259">
    <property type="term" value="P:methylation"/>
    <property type="evidence" value="ECO:0007669"/>
    <property type="project" value="UniProtKB-KW"/>
</dbReference>
<evidence type="ECO:0000256" key="2">
    <source>
        <dbReference type="ARBA" id="ARBA00022679"/>
    </source>
</evidence>
<dbReference type="Proteomes" id="UP000024816">
    <property type="component" value="Unassembled WGS sequence"/>
</dbReference>
<dbReference type="GO" id="GO:0006396">
    <property type="term" value="P:RNA processing"/>
    <property type="evidence" value="ECO:0007669"/>
    <property type="project" value="InterPro"/>
</dbReference>
<feature type="domain" description="RNA 2-O ribose methyltransferase substrate binding" evidence="4">
    <location>
        <begin position="46"/>
        <end position="115"/>
    </location>
</feature>
<evidence type="ECO:0000256" key="3">
    <source>
        <dbReference type="SAM" id="MobiDB-lite"/>
    </source>
</evidence>
<dbReference type="eggNOG" id="COG0566">
    <property type="taxonomic scope" value="Bacteria"/>
</dbReference>
<protein>
    <submittedName>
        <fullName evidence="5">RNA methyltransferase</fullName>
    </submittedName>
</protein>
<dbReference type="PATRIC" id="fig|1280952.3.peg.944"/>
<proteinExistence type="predicted"/>
<dbReference type="GO" id="GO:0005829">
    <property type="term" value="C:cytosol"/>
    <property type="evidence" value="ECO:0007669"/>
    <property type="project" value="TreeGrafter"/>
</dbReference>
<dbReference type="InterPro" id="IPR029064">
    <property type="entry name" value="Ribosomal_eL30-like_sf"/>
</dbReference>
<dbReference type="PANTHER" id="PTHR46429:SF1">
    <property type="entry name" value="23S RRNA (GUANOSINE-2'-O-)-METHYLTRANSFERASE RLMB"/>
    <property type="match status" value="1"/>
</dbReference>